<protein>
    <recommendedName>
        <fullName evidence="12">Diacylglycerol kinase</fullName>
        <shortName evidence="12">DAG kinase</shortName>
        <ecNumber evidence="12">2.7.1.107</ecNumber>
    </recommendedName>
</protein>
<dbReference type="Gene3D" id="3.40.50.10330">
    <property type="entry name" value="Probable inorganic polyphosphate/atp-NAD kinase, domain 1"/>
    <property type="match status" value="1"/>
</dbReference>
<dbReference type="GO" id="GO:0004143">
    <property type="term" value="F:ATP-dependent diacylglycerol kinase activity"/>
    <property type="evidence" value="ECO:0007669"/>
    <property type="project" value="UniProtKB-EC"/>
</dbReference>
<evidence type="ECO:0000256" key="6">
    <source>
        <dbReference type="ARBA" id="ARBA00022741"/>
    </source>
</evidence>
<evidence type="ECO:0000256" key="12">
    <source>
        <dbReference type="RuleBase" id="RU361128"/>
    </source>
</evidence>
<dbReference type="VEuPathDB" id="AmoebaDB:EHI8A_024780"/>
<keyword evidence="9" id="KW-0862">Zinc</keyword>
<sequence>MSVANIEKESCGLTPRDVTNSGLFKEEHNFKEEFSVSSLCVACGQLCLGPSLKCTKCGFVIHKGCKDTFYLKCSGKEDPIDFPEPTFSKKNLKNGQHSFRKVGSTFAYTCSVCHEGLISDRFKCSVCNMNVHKKCIKNIKTPCRPIASPQDDKDTHWFVQITKNHVGKTCVVCGETCTSAHFICAWCKLAVDGKCIEKLPSTCFLGRLRKFILPARLVMEKDDWYEALYEEEKEPMIFFINNKSGGHFGSEIFKHAIGLFNPAQVYNVLKGYERPFKFIKNYGSNFVAVICGGDGTVGWVMNELKKVNLKPKIFVIPLGTGNDMSISTGWGGGYDGEDIGVILPQVYDASVQDMDRWQVCVEGQEQPIHIFNNYFSIGLDAAIALAFHTKRNANPEKFTSRFTNKLQYIMCSTPMIVSDNKLYKLIHVKVDGREIELPKIEGLAIINLPTYGGGNKFWPPVSVAEMAFKFHDLHYNDGELELVGFSNAIHLGACVSGTGASKPIRIAQGKVIEIVIDEDIACQYDGEPYMQSKTTMTISLYEKVRFVVKNLFEVNSI</sequence>
<dbReference type="InterPro" id="IPR037607">
    <property type="entry name" value="DGK"/>
</dbReference>
<dbReference type="CDD" id="cd00029">
    <property type="entry name" value="C1"/>
    <property type="match status" value="2"/>
</dbReference>
<dbReference type="Pfam" id="PF00130">
    <property type="entry name" value="C1_1"/>
    <property type="match status" value="1"/>
</dbReference>
<dbReference type="EMBL" id="BDEQ01000001">
    <property type="protein sequence ID" value="GAT91861.1"/>
    <property type="molecule type" value="Genomic_DNA"/>
</dbReference>
<evidence type="ECO:0000256" key="8">
    <source>
        <dbReference type="ARBA" id="ARBA00022777"/>
    </source>
</evidence>
<dbReference type="PROSITE" id="PS50146">
    <property type="entry name" value="DAGK"/>
    <property type="match status" value="1"/>
</dbReference>
<proteinExistence type="inferred from homology"/>
<dbReference type="VEuPathDB" id="AmoebaDB:KM1_062120"/>
<feature type="domain" description="Phorbol-ester/DAG-type" evidence="13">
    <location>
        <begin position="96"/>
        <end position="143"/>
    </location>
</feature>
<dbReference type="InterPro" id="IPR000756">
    <property type="entry name" value="Diacylglycerol_kin_accessory"/>
</dbReference>
<keyword evidence="6 12" id="KW-0547">Nucleotide-binding</keyword>
<dbReference type="InterPro" id="IPR017438">
    <property type="entry name" value="ATP-NAD_kinase_N"/>
</dbReference>
<keyword evidence="8 12" id="KW-0418">Kinase</keyword>
<evidence type="ECO:0000313" key="15">
    <source>
        <dbReference type="EMBL" id="GAT91861.1"/>
    </source>
</evidence>
<feature type="domain" description="Phorbol-ester/DAG-type" evidence="13">
    <location>
        <begin position="155"/>
        <end position="203"/>
    </location>
</feature>
<dbReference type="Gene3D" id="2.60.200.40">
    <property type="match status" value="1"/>
</dbReference>
<accession>A0A5K1VFG6</accession>
<dbReference type="InterPro" id="IPR001206">
    <property type="entry name" value="Diacylglycerol_kinase_cat_dom"/>
</dbReference>
<organism evidence="15 16">
    <name type="scientific">Entamoeba histolytica</name>
    <dbReference type="NCBI Taxonomy" id="5759"/>
    <lineage>
        <taxon>Eukaryota</taxon>
        <taxon>Amoebozoa</taxon>
        <taxon>Evosea</taxon>
        <taxon>Archamoebae</taxon>
        <taxon>Mastigamoebida</taxon>
        <taxon>Entamoebidae</taxon>
        <taxon>Entamoeba</taxon>
    </lineage>
</organism>
<keyword evidence="10 12" id="KW-0067">ATP-binding</keyword>
<dbReference type="VEuPathDB" id="AmoebaDB:EHI5A_019890"/>
<dbReference type="InterPro" id="IPR046349">
    <property type="entry name" value="C1-like_sf"/>
</dbReference>
<dbReference type="SMART" id="SM00109">
    <property type="entry name" value="C1"/>
    <property type="match status" value="3"/>
</dbReference>
<evidence type="ECO:0000256" key="2">
    <source>
        <dbReference type="ARBA" id="ARBA00009280"/>
    </source>
</evidence>
<dbReference type="GO" id="GO:0007200">
    <property type="term" value="P:phospholipase C-activating G protein-coupled receptor signaling pathway"/>
    <property type="evidence" value="ECO:0007669"/>
    <property type="project" value="InterPro"/>
</dbReference>
<evidence type="ECO:0000313" key="16">
    <source>
        <dbReference type="Proteomes" id="UP000078387"/>
    </source>
</evidence>
<dbReference type="PROSITE" id="PS50081">
    <property type="entry name" value="ZF_DAG_PE_2"/>
    <property type="match status" value="3"/>
</dbReference>
<evidence type="ECO:0000259" key="13">
    <source>
        <dbReference type="PROSITE" id="PS50081"/>
    </source>
</evidence>
<dbReference type="AlphaFoldDB" id="A0A5K1VFG6"/>
<dbReference type="SUPFAM" id="SSF57889">
    <property type="entry name" value="Cysteine-rich domain"/>
    <property type="match status" value="3"/>
</dbReference>
<keyword evidence="7" id="KW-0863">Zinc-finger</keyword>
<keyword evidence="5" id="KW-0677">Repeat</keyword>
<dbReference type="SMART" id="SM00045">
    <property type="entry name" value="DAGKa"/>
    <property type="match status" value="1"/>
</dbReference>
<name>A0A5K1VFG6_ENTHI</name>
<evidence type="ECO:0000256" key="1">
    <source>
        <dbReference type="ARBA" id="ARBA00004370"/>
    </source>
</evidence>
<evidence type="ECO:0000256" key="3">
    <source>
        <dbReference type="ARBA" id="ARBA00022679"/>
    </source>
</evidence>
<evidence type="ECO:0000256" key="11">
    <source>
        <dbReference type="ARBA" id="ARBA00023136"/>
    </source>
</evidence>
<dbReference type="EC" id="2.7.1.107" evidence="12"/>
<dbReference type="Proteomes" id="UP000078387">
    <property type="component" value="Unassembled WGS sequence"/>
</dbReference>
<dbReference type="FunFam" id="3.40.50.10330:FF:000031">
    <property type="entry name" value="Diacylglycerol kinase"/>
    <property type="match status" value="1"/>
</dbReference>
<comment type="subcellular location">
    <subcellularLocation>
        <location evidence="1">Membrane</location>
    </subcellularLocation>
</comment>
<evidence type="ECO:0000256" key="9">
    <source>
        <dbReference type="ARBA" id="ARBA00022833"/>
    </source>
</evidence>
<reference evidence="15 16" key="1">
    <citation type="submission" date="2016-05" db="EMBL/GenBank/DDBJ databases">
        <title>First whole genome sequencing of Entamoeba histolytica HM1:IMSS-clone-6.</title>
        <authorList>
            <person name="Mukherjee Avik.K."/>
            <person name="Izumyama S."/>
            <person name="Nakada-Tsukui K."/>
            <person name="Nozaki T."/>
        </authorList>
    </citation>
    <scope>NUCLEOTIDE SEQUENCE [LARGE SCALE GENOMIC DNA]</scope>
    <source>
        <strain evidence="15 16">HM1:IMSS clone 6</strain>
    </source>
</reference>
<keyword evidence="11" id="KW-0472">Membrane</keyword>
<evidence type="ECO:0000256" key="5">
    <source>
        <dbReference type="ARBA" id="ARBA00022737"/>
    </source>
</evidence>
<dbReference type="PANTHER" id="PTHR11255:SF54">
    <property type="entry name" value="DIACYLGLYCEROL KINASE THETA"/>
    <property type="match status" value="1"/>
</dbReference>
<evidence type="ECO:0000259" key="14">
    <source>
        <dbReference type="PROSITE" id="PS50146"/>
    </source>
</evidence>
<dbReference type="VEuPathDB" id="AmoebaDB:EHI_045610"/>
<dbReference type="SUPFAM" id="SSF111331">
    <property type="entry name" value="NAD kinase/diacylglycerol kinase-like"/>
    <property type="match status" value="1"/>
</dbReference>
<dbReference type="GO" id="GO:0005524">
    <property type="term" value="F:ATP binding"/>
    <property type="evidence" value="ECO:0007669"/>
    <property type="project" value="UniProtKB-KW"/>
</dbReference>
<dbReference type="GO" id="GO:0016020">
    <property type="term" value="C:membrane"/>
    <property type="evidence" value="ECO:0007669"/>
    <property type="project" value="UniProtKB-SubCell"/>
</dbReference>
<comment type="catalytic activity">
    <reaction evidence="12">
        <text>a 1,2-diacyl-sn-glycerol + ATP = a 1,2-diacyl-sn-glycero-3-phosphate + ADP + H(+)</text>
        <dbReference type="Rhea" id="RHEA:10272"/>
        <dbReference type="ChEBI" id="CHEBI:15378"/>
        <dbReference type="ChEBI" id="CHEBI:17815"/>
        <dbReference type="ChEBI" id="CHEBI:30616"/>
        <dbReference type="ChEBI" id="CHEBI:58608"/>
        <dbReference type="ChEBI" id="CHEBI:456216"/>
        <dbReference type="EC" id="2.7.1.107"/>
    </reaction>
</comment>
<dbReference type="Pfam" id="PF00609">
    <property type="entry name" value="DAGK_acc"/>
    <property type="match status" value="1"/>
</dbReference>
<dbReference type="InterPro" id="IPR002219">
    <property type="entry name" value="PKC_DAG/PE"/>
</dbReference>
<dbReference type="Pfam" id="PF00781">
    <property type="entry name" value="DAGK_cat"/>
    <property type="match status" value="1"/>
</dbReference>
<dbReference type="OMA" id="KAMPCEV"/>
<dbReference type="PANTHER" id="PTHR11255">
    <property type="entry name" value="DIACYLGLYCEROL KINASE"/>
    <property type="match status" value="1"/>
</dbReference>
<dbReference type="PROSITE" id="PS00479">
    <property type="entry name" value="ZF_DAG_PE_1"/>
    <property type="match status" value="2"/>
</dbReference>
<evidence type="ECO:0000256" key="10">
    <source>
        <dbReference type="ARBA" id="ARBA00022840"/>
    </source>
</evidence>
<feature type="domain" description="DAGKc" evidence="14">
    <location>
        <begin position="231"/>
        <end position="363"/>
    </location>
</feature>
<keyword evidence="3 12" id="KW-0808">Transferase</keyword>
<dbReference type="GO" id="GO:0008270">
    <property type="term" value="F:zinc ion binding"/>
    <property type="evidence" value="ECO:0007669"/>
    <property type="project" value="UniProtKB-KW"/>
</dbReference>
<dbReference type="VEuPathDB" id="AmoebaDB:EHI7A_009310"/>
<dbReference type="SMART" id="SM00046">
    <property type="entry name" value="DAGKc"/>
    <property type="match status" value="1"/>
</dbReference>
<evidence type="ECO:0000256" key="4">
    <source>
        <dbReference type="ARBA" id="ARBA00022723"/>
    </source>
</evidence>
<comment type="similarity">
    <text evidence="2 12">Belongs to the eukaryotic diacylglycerol kinase family.</text>
</comment>
<dbReference type="InterPro" id="IPR016064">
    <property type="entry name" value="NAD/diacylglycerol_kinase_sf"/>
</dbReference>
<keyword evidence="4" id="KW-0479">Metal-binding</keyword>
<dbReference type="Gene3D" id="3.30.60.20">
    <property type="match status" value="3"/>
</dbReference>
<comment type="caution">
    <text evidence="15">The sequence shown here is derived from an EMBL/GenBank/DDBJ whole genome shotgun (WGS) entry which is preliminary data.</text>
</comment>
<feature type="domain" description="Phorbol-ester/DAG-type" evidence="13">
    <location>
        <begin position="27"/>
        <end position="73"/>
    </location>
</feature>
<gene>
    <name evidence="15" type="ORF">CL6EHI_045610</name>
</gene>
<evidence type="ECO:0000256" key="7">
    <source>
        <dbReference type="ARBA" id="ARBA00022771"/>
    </source>
</evidence>